<protein>
    <submittedName>
        <fullName evidence="1">YbhB/YbcL family Raf kinase inhibitor-like protein</fullName>
    </submittedName>
</protein>
<dbReference type="CDD" id="cd00865">
    <property type="entry name" value="PEBP_bact_arch"/>
    <property type="match status" value="1"/>
</dbReference>
<dbReference type="InterPro" id="IPR005247">
    <property type="entry name" value="YbhB_YbcL/LppC-like"/>
</dbReference>
<dbReference type="SUPFAM" id="SSF49777">
    <property type="entry name" value="PEBP-like"/>
    <property type="match status" value="1"/>
</dbReference>
<reference evidence="1 2" key="1">
    <citation type="submission" date="2019-12" db="EMBL/GenBank/DDBJ databases">
        <title>Genomic-based taxomic classification of the family Erythrobacteraceae.</title>
        <authorList>
            <person name="Xu L."/>
        </authorList>
    </citation>
    <scope>NUCLEOTIDE SEQUENCE [LARGE SCALE GENOMIC DNA]</scope>
    <source>
        <strain evidence="1 2">JCM 17468</strain>
    </source>
</reference>
<dbReference type="InterPro" id="IPR008914">
    <property type="entry name" value="PEBP"/>
</dbReference>
<name>A0A844Y4G2_9SPHN</name>
<sequence length="226" mass="24410">MARRNGAAQTVHRFVAIKGSSGVSDGENWVTRAVGGGAFANDLAIARFGSEKLLGRSGFALTSPAFKHGDELDPSFTAIEEDAVAPPLEWSAPPPGTQEVVLIVEDADAPADKPLLHWLAWGFPGQRGKLFEGEVPPRAGKNARGNSEWLLPDPPIGKEHRYVFQLFALDLPLTLMPGATREDVEASIKDHVVACAVLTGRFEGHEREDLDLEEDLGIDPEDLDLD</sequence>
<evidence type="ECO:0000313" key="2">
    <source>
        <dbReference type="Proteomes" id="UP000430272"/>
    </source>
</evidence>
<dbReference type="AlphaFoldDB" id="A0A844Y4G2"/>
<accession>A0A844Y4G2</accession>
<dbReference type="EMBL" id="WTYD01000001">
    <property type="protein sequence ID" value="MXO52716.1"/>
    <property type="molecule type" value="Genomic_DNA"/>
</dbReference>
<comment type="caution">
    <text evidence="1">The sequence shown here is derived from an EMBL/GenBank/DDBJ whole genome shotgun (WGS) entry which is preliminary data.</text>
</comment>
<dbReference type="PANTHER" id="PTHR30289">
    <property type="entry name" value="UNCHARACTERIZED PROTEIN YBCL-RELATED"/>
    <property type="match status" value="1"/>
</dbReference>
<evidence type="ECO:0000313" key="1">
    <source>
        <dbReference type="EMBL" id="MXO52716.1"/>
    </source>
</evidence>
<gene>
    <name evidence="1" type="ORF">GRI47_01685</name>
</gene>
<dbReference type="InterPro" id="IPR036610">
    <property type="entry name" value="PEBP-like_sf"/>
</dbReference>
<dbReference type="Gene3D" id="3.90.280.10">
    <property type="entry name" value="PEBP-like"/>
    <property type="match status" value="1"/>
</dbReference>
<dbReference type="NCBIfam" id="TIGR00481">
    <property type="entry name" value="YbhB/YbcL family Raf kinase inhibitor-like protein"/>
    <property type="match status" value="1"/>
</dbReference>
<dbReference type="OrthoDB" id="9797506at2"/>
<keyword evidence="2" id="KW-1185">Reference proteome</keyword>
<dbReference type="Proteomes" id="UP000430272">
    <property type="component" value="Unassembled WGS sequence"/>
</dbReference>
<dbReference type="PANTHER" id="PTHR30289:SF1">
    <property type="entry name" value="PEBP (PHOSPHATIDYLETHANOLAMINE-BINDING PROTEIN) FAMILY PROTEIN"/>
    <property type="match status" value="1"/>
</dbReference>
<dbReference type="Pfam" id="PF01161">
    <property type="entry name" value="PBP"/>
    <property type="match status" value="1"/>
</dbReference>
<organism evidence="1 2">
    <name type="scientific">Qipengyuania pelagi</name>
    <dbReference type="NCBI Taxonomy" id="994320"/>
    <lineage>
        <taxon>Bacteria</taxon>
        <taxon>Pseudomonadati</taxon>
        <taxon>Pseudomonadota</taxon>
        <taxon>Alphaproteobacteria</taxon>
        <taxon>Sphingomonadales</taxon>
        <taxon>Erythrobacteraceae</taxon>
        <taxon>Qipengyuania</taxon>
    </lineage>
</organism>
<proteinExistence type="predicted"/>